<dbReference type="InterPro" id="IPR013087">
    <property type="entry name" value="Znf_C2H2_type"/>
</dbReference>
<dbReference type="Pfam" id="PF02225">
    <property type="entry name" value="PA"/>
    <property type="match status" value="1"/>
</dbReference>
<protein>
    <recommendedName>
        <fullName evidence="10">RING-type domain-containing protein</fullName>
    </recommendedName>
</protein>
<dbReference type="PROSITE" id="PS00028">
    <property type="entry name" value="ZINC_FINGER_C2H2_1"/>
    <property type="match status" value="1"/>
</dbReference>
<evidence type="ECO:0000259" key="10">
    <source>
        <dbReference type="PROSITE" id="PS50089"/>
    </source>
</evidence>
<feature type="region of interest" description="Disordered" evidence="9">
    <location>
        <begin position="30"/>
        <end position="51"/>
    </location>
</feature>
<evidence type="ECO:0000256" key="8">
    <source>
        <dbReference type="PROSITE-ProRule" id="PRU00175"/>
    </source>
</evidence>
<gene>
    <name evidence="11" type="ORF">PCAR00345_LOCUS14792</name>
</gene>
<feature type="domain" description="RING-type" evidence="10">
    <location>
        <begin position="511"/>
        <end position="552"/>
    </location>
</feature>
<keyword evidence="7" id="KW-0472">Membrane</keyword>
<proteinExistence type="predicted"/>
<dbReference type="InterPro" id="IPR003137">
    <property type="entry name" value="PA_domain"/>
</dbReference>
<dbReference type="SMART" id="SM00184">
    <property type="entry name" value="RING"/>
    <property type="match status" value="1"/>
</dbReference>
<dbReference type="InterPro" id="IPR001841">
    <property type="entry name" value="Znf_RING"/>
</dbReference>
<dbReference type="GO" id="GO:0061630">
    <property type="term" value="F:ubiquitin protein ligase activity"/>
    <property type="evidence" value="ECO:0007669"/>
    <property type="project" value="TreeGrafter"/>
</dbReference>
<keyword evidence="2" id="KW-0812">Transmembrane</keyword>
<dbReference type="SUPFAM" id="SSF57850">
    <property type="entry name" value="RING/U-box"/>
    <property type="match status" value="1"/>
</dbReference>
<dbReference type="CDD" id="cd16448">
    <property type="entry name" value="RING-H2"/>
    <property type="match status" value="1"/>
</dbReference>
<dbReference type="AlphaFoldDB" id="A0A7S4BD44"/>
<dbReference type="GO" id="GO:0016567">
    <property type="term" value="P:protein ubiquitination"/>
    <property type="evidence" value="ECO:0007669"/>
    <property type="project" value="TreeGrafter"/>
</dbReference>
<dbReference type="PANTHER" id="PTHR15710">
    <property type="entry name" value="E3 UBIQUITIN-PROTEIN LIGASE PRAJA"/>
    <property type="match status" value="1"/>
</dbReference>
<dbReference type="Gene3D" id="3.30.40.10">
    <property type="entry name" value="Zinc/RING finger domain, C3HC4 (zinc finger)"/>
    <property type="match status" value="1"/>
</dbReference>
<dbReference type="GO" id="GO:0008270">
    <property type="term" value="F:zinc ion binding"/>
    <property type="evidence" value="ECO:0007669"/>
    <property type="project" value="UniProtKB-KW"/>
</dbReference>
<accession>A0A7S4BD44</accession>
<name>A0A7S4BD44_CHRCT</name>
<feature type="region of interest" description="Disordered" evidence="9">
    <location>
        <begin position="559"/>
        <end position="599"/>
    </location>
</feature>
<evidence type="ECO:0000256" key="1">
    <source>
        <dbReference type="ARBA" id="ARBA00004370"/>
    </source>
</evidence>
<reference evidence="11" key="1">
    <citation type="submission" date="2021-01" db="EMBL/GenBank/DDBJ databases">
        <authorList>
            <person name="Corre E."/>
            <person name="Pelletier E."/>
            <person name="Niang G."/>
            <person name="Scheremetjew M."/>
            <person name="Finn R."/>
            <person name="Kale V."/>
            <person name="Holt S."/>
            <person name="Cochrane G."/>
            <person name="Meng A."/>
            <person name="Brown T."/>
            <person name="Cohen L."/>
        </authorList>
    </citation>
    <scope>NUCLEOTIDE SEQUENCE</scope>
    <source>
        <strain evidence="11">CCMP645</strain>
    </source>
</reference>
<dbReference type="Pfam" id="PF13639">
    <property type="entry name" value="zf-RING_2"/>
    <property type="match status" value="1"/>
</dbReference>
<dbReference type="Gene3D" id="3.50.30.30">
    <property type="match status" value="1"/>
</dbReference>
<keyword evidence="5" id="KW-0862">Zinc</keyword>
<keyword evidence="3" id="KW-0479">Metal-binding</keyword>
<feature type="compositionally biased region" description="Basic and acidic residues" evidence="9">
    <location>
        <begin position="559"/>
        <end position="574"/>
    </location>
</feature>
<dbReference type="EMBL" id="HBIZ01023392">
    <property type="protein sequence ID" value="CAE0762180.1"/>
    <property type="molecule type" value="Transcribed_RNA"/>
</dbReference>
<dbReference type="InterPro" id="IPR013083">
    <property type="entry name" value="Znf_RING/FYVE/PHD"/>
</dbReference>
<comment type="subcellular location">
    <subcellularLocation>
        <location evidence="1">Membrane</location>
    </subcellularLocation>
</comment>
<dbReference type="SUPFAM" id="SSF52025">
    <property type="entry name" value="PA domain"/>
    <property type="match status" value="1"/>
</dbReference>
<organism evidence="11">
    <name type="scientific">Chrysotila carterae</name>
    <name type="common">Marine alga</name>
    <name type="synonym">Syracosphaera carterae</name>
    <dbReference type="NCBI Taxonomy" id="13221"/>
    <lineage>
        <taxon>Eukaryota</taxon>
        <taxon>Haptista</taxon>
        <taxon>Haptophyta</taxon>
        <taxon>Prymnesiophyceae</taxon>
        <taxon>Isochrysidales</taxon>
        <taxon>Isochrysidaceae</taxon>
        <taxon>Chrysotila</taxon>
    </lineage>
</organism>
<evidence type="ECO:0000256" key="6">
    <source>
        <dbReference type="ARBA" id="ARBA00022989"/>
    </source>
</evidence>
<keyword evidence="6" id="KW-1133">Transmembrane helix</keyword>
<keyword evidence="4 8" id="KW-0863">Zinc-finger</keyword>
<evidence type="ECO:0000256" key="5">
    <source>
        <dbReference type="ARBA" id="ARBA00022833"/>
    </source>
</evidence>
<evidence type="ECO:0000256" key="3">
    <source>
        <dbReference type="ARBA" id="ARBA00022723"/>
    </source>
</evidence>
<evidence type="ECO:0000256" key="7">
    <source>
        <dbReference type="ARBA" id="ARBA00023136"/>
    </source>
</evidence>
<dbReference type="PANTHER" id="PTHR15710:SF243">
    <property type="entry name" value="E3 UBIQUITIN-PROTEIN LIGASE PRAJA-2 ISOFORM X1"/>
    <property type="match status" value="1"/>
</dbReference>
<evidence type="ECO:0000256" key="4">
    <source>
        <dbReference type="ARBA" id="ARBA00022771"/>
    </source>
</evidence>
<evidence type="ECO:0000313" key="11">
    <source>
        <dbReference type="EMBL" id="CAE0762180.1"/>
    </source>
</evidence>
<dbReference type="PROSITE" id="PS50089">
    <property type="entry name" value="ZF_RING_2"/>
    <property type="match status" value="1"/>
</dbReference>
<evidence type="ECO:0000256" key="2">
    <source>
        <dbReference type="ARBA" id="ARBA00022692"/>
    </source>
</evidence>
<dbReference type="GO" id="GO:0016020">
    <property type="term" value="C:membrane"/>
    <property type="evidence" value="ECO:0007669"/>
    <property type="project" value="UniProtKB-SubCell"/>
</dbReference>
<dbReference type="InterPro" id="IPR046450">
    <property type="entry name" value="PA_dom_sf"/>
</dbReference>
<sequence length="599" mass="60752">MGEWGPSYMHIERPPDVLLRCPSCGLQQPLTEHRQPRQRNRTYRRIDPSSNEASVRNAGAVEIAADDFGNCSFCGTPMLRMNGLDVNSLAANIMLSSAPQAVLDELEADAAAMQAQPADEDALDELPTVRIEPHVLLRVALRPRGGAAGAQHAHVDAAGAAAAGADARCAAKTWATTTTAAATAALAAGVAAAGKSEEARRALAAEAAERRRAEQAVAAGGEGGAGVQLHAHETVAVAGQGAVGEGSAGGGGAGDCGGPVASAGAGVGDEAVDGKAAEDDAAITAGAGADADADAGAHAGAGAQAGADDAGAALLELRGTGSTFGTLFAELPAPIEAELVVADPLDGASDFSNSAEVRGKVVLMQRGGCSFVDKVRRAQSAGAAAAVVIQTGDVWPFSMSDTQMQERQGRLRFLCCPVVSAQGTDVTLPSMMLSSRDGKKLQQLMAQVSASVPAAGVGGETCPASAAPSSASAAAAATSTPCGNGAQSSACARAAPRVWVHISARDHRTACAVCLNEMIASTLAVALPCKHVFHTECVREWLRKQHTCPSCRAKLPTKAEREAHERARHGDTDAARPPSWLDYAIPSGGGPMPSSSMYT</sequence>
<dbReference type="GO" id="GO:0005737">
    <property type="term" value="C:cytoplasm"/>
    <property type="evidence" value="ECO:0007669"/>
    <property type="project" value="TreeGrafter"/>
</dbReference>
<evidence type="ECO:0000256" key="9">
    <source>
        <dbReference type="SAM" id="MobiDB-lite"/>
    </source>
</evidence>